<evidence type="ECO:0000256" key="1">
    <source>
        <dbReference type="ARBA" id="ARBA00002442"/>
    </source>
</evidence>
<dbReference type="AlphaFoldDB" id="H2J0R0"/>
<keyword evidence="8 12" id="KW-0812">Transmembrane</keyword>
<dbReference type="OrthoDB" id="9815607at2"/>
<evidence type="ECO:0000256" key="9">
    <source>
        <dbReference type="ARBA" id="ARBA00022748"/>
    </source>
</evidence>
<feature type="region of interest" description="Disordered" evidence="13">
    <location>
        <begin position="52"/>
        <end position="87"/>
    </location>
</feature>
<dbReference type="STRING" id="745277.Rahaq2_1271"/>
<keyword evidence="5 12" id="KW-0813">Transport</keyword>
<gene>
    <name evidence="14" type="ordered locus">Rahaq2_1271</name>
</gene>
<dbReference type="PATRIC" id="fig|745277.3.peg.1205"/>
<protein>
    <recommendedName>
        <fullName evidence="4 12">Heme exporter protein D</fullName>
    </recommendedName>
</protein>
<keyword evidence="9 12" id="KW-0201">Cytochrome c-type biogenesis</keyword>
<feature type="compositionally biased region" description="Polar residues" evidence="13">
    <location>
        <begin position="61"/>
        <end position="75"/>
    </location>
</feature>
<dbReference type="GO" id="GO:0015886">
    <property type="term" value="P:heme transport"/>
    <property type="evidence" value="ECO:0007669"/>
    <property type="project" value="InterPro"/>
</dbReference>
<evidence type="ECO:0000256" key="6">
    <source>
        <dbReference type="ARBA" id="ARBA00022475"/>
    </source>
</evidence>
<accession>H2J0R0</accession>
<evidence type="ECO:0000256" key="8">
    <source>
        <dbReference type="ARBA" id="ARBA00022692"/>
    </source>
</evidence>
<keyword evidence="7 12" id="KW-0997">Cell inner membrane</keyword>
<evidence type="ECO:0000256" key="12">
    <source>
        <dbReference type="RuleBase" id="RU363101"/>
    </source>
</evidence>
<dbReference type="GO" id="GO:0005886">
    <property type="term" value="C:plasma membrane"/>
    <property type="evidence" value="ECO:0007669"/>
    <property type="project" value="UniProtKB-SubCell"/>
</dbReference>
<evidence type="ECO:0000256" key="10">
    <source>
        <dbReference type="ARBA" id="ARBA00022989"/>
    </source>
</evidence>
<dbReference type="RefSeq" id="WP_015696399.1">
    <property type="nucleotide sequence ID" value="NC_016818.1"/>
</dbReference>
<dbReference type="eggNOG" id="COG3114">
    <property type="taxonomic scope" value="Bacteria"/>
</dbReference>
<dbReference type="InterPro" id="IPR007078">
    <property type="entry name" value="Haem_export_protD_CcmD"/>
</dbReference>
<feature type="transmembrane region" description="Helical" evidence="12">
    <location>
        <begin position="20"/>
        <end position="41"/>
    </location>
</feature>
<dbReference type="PANTHER" id="PTHR37531:SF1">
    <property type="entry name" value="HEME EXPORTER PROTEIN D"/>
    <property type="match status" value="1"/>
</dbReference>
<dbReference type="PANTHER" id="PTHR37531">
    <property type="entry name" value="HEME EXPORTER PROTEIN D"/>
    <property type="match status" value="1"/>
</dbReference>
<keyword evidence="10 12" id="KW-1133">Transmembrane helix</keyword>
<evidence type="ECO:0000313" key="15">
    <source>
        <dbReference type="Proteomes" id="UP000009010"/>
    </source>
</evidence>
<dbReference type="NCBIfam" id="TIGR03141">
    <property type="entry name" value="cytochro_ccmD"/>
    <property type="match status" value="1"/>
</dbReference>
<reference evidence="14 15" key="1">
    <citation type="journal article" date="2012" name="J. Bacteriol.">
        <title>Complete Genome Sequence of Rahnella aquatilis CIP 78.65.</title>
        <authorList>
            <person name="Martinez R.J."/>
            <person name="Bruce D."/>
            <person name="Detter C."/>
            <person name="Goodwin L.A."/>
            <person name="Han J."/>
            <person name="Han C.S."/>
            <person name="Held B."/>
            <person name="Land M.L."/>
            <person name="Mikhailova N."/>
            <person name="Nolan M."/>
            <person name="Pennacchio L."/>
            <person name="Pitluck S."/>
            <person name="Tapia R."/>
            <person name="Woyke T."/>
            <person name="Sobecky P.A."/>
        </authorList>
    </citation>
    <scope>NUCLEOTIDE SEQUENCE [LARGE SCALE GENOMIC DNA]</scope>
    <source>
        <strain evidence="15">ATCC 33071 / DSM 4594 / JCM 1683 / NBRC 105701 / NCIMB 13365 / CIP 78.65</strain>
    </source>
</reference>
<dbReference type="HOGENOM" id="CLU_180892_0_0_6"/>
<dbReference type="Pfam" id="PF04995">
    <property type="entry name" value="CcmD"/>
    <property type="match status" value="1"/>
</dbReference>
<keyword evidence="11 12" id="KW-0472">Membrane</keyword>
<dbReference type="GO" id="GO:1903607">
    <property type="term" value="P:cytochrome c biosynthetic process"/>
    <property type="evidence" value="ECO:0007669"/>
    <property type="project" value="TreeGrafter"/>
</dbReference>
<evidence type="ECO:0000256" key="7">
    <source>
        <dbReference type="ARBA" id="ARBA00022519"/>
    </source>
</evidence>
<evidence type="ECO:0000313" key="14">
    <source>
        <dbReference type="EMBL" id="AEX51152.1"/>
    </source>
</evidence>
<evidence type="ECO:0000256" key="3">
    <source>
        <dbReference type="ARBA" id="ARBA00008741"/>
    </source>
</evidence>
<dbReference type="InterPro" id="IPR052075">
    <property type="entry name" value="Heme_exporter_D"/>
</dbReference>
<comment type="subcellular location">
    <subcellularLocation>
        <location evidence="2 12">Cell inner membrane</location>
        <topology evidence="2 12">Single-pass membrane protein</topology>
    </subcellularLocation>
</comment>
<comment type="function">
    <text evidence="1 12">Required for the export of heme to the periplasm for the biogenesis of c-type cytochromes.</text>
</comment>
<reference evidence="15" key="2">
    <citation type="submission" date="2012-01" db="EMBL/GenBank/DDBJ databases">
        <title>Complete sequence of chromosome of Rahnella aquatilis CIP 78.65.</title>
        <authorList>
            <person name="Lucas S."/>
            <person name="Han J."/>
            <person name="Lapidus A."/>
            <person name="Cheng J.-F."/>
            <person name="Goodwin L."/>
            <person name="Pitluck S."/>
            <person name="Peters L."/>
            <person name="Ovchinnikova G."/>
            <person name="Held B."/>
            <person name="Detter J.C."/>
            <person name="Han C."/>
            <person name="Tapia R."/>
            <person name="Land M."/>
            <person name="Hauser L."/>
            <person name="Kyrpides N."/>
            <person name="Ivanova N."/>
            <person name="Pagani I."/>
            <person name="Sobecky P."/>
            <person name="Martinez R."/>
            <person name="Woyke T."/>
        </authorList>
    </citation>
    <scope>NUCLEOTIDE SEQUENCE [LARGE SCALE GENOMIC DNA]</scope>
    <source>
        <strain evidence="15">ATCC 33071 / DSM 4594 / JCM 1683 / NBRC 105701 / NCIMB 13365 / CIP 78.65</strain>
    </source>
</reference>
<proteinExistence type="inferred from homology"/>
<keyword evidence="6 12" id="KW-1003">Cell membrane</keyword>
<evidence type="ECO:0000256" key="13">
    <source>
        <dbReference type="SAM" id="MobiDB-lite"/>
    </source>
</evidence>
<comment type="similarity">
    <text evidence="3 12">Belongs to the CcmD/CycX/HelD family.</text>
</comment>
<sequence>MSPAFSSWHDFFAMGGYAFYVWLSVAATLLSLIMLVAHTCIQHRQILGDVRRRQAREKRISQSQSKKQPGAQTSPLEEPDTSGEKLL</sequence>
<evidence type="ECO:0000256" key="5">
    <source>
        <dbReference type="ARBA" id="ARBA00022448"/>
    </source>
</evidence>
<dbReference type="GO" id="GO:0017004">
    <property type="term" value="P:cytochrome complex assembly"/>
    <property type="evidence" value="ECO:0007669"/>
    <property type="project" value="UniProtKB-KW"/>
</dbReference>
<name>H2J0R0_RAHAC</name>
<evidence type="ECO:0000256" key="4">
    <source>
        <dbReference type="ARBA" id="ARBA00016461"/>
    </source>
</evidence>
<organism evidence="14 15">
    <name type="scientific">Rahnella aquatilis (strain ATCC 33071 / DSM 4594 / JCM 1683 / NBRC 105701 / NCIMB 13365 / CIP 78.65)</name>
    <dbReference type="NCBI Taxonomy" id="745277"/>
    <lineage>
        <taxon>Bacteria</taxon>
        <taxon>Pseudomonadati</taxon>
        <taxon>Pseudomonadota</taxon>
        <taxon>Gammaproteobacteria</taxon>
        <taxon>Enterobacterales</taxon>
        <taxon>Yersiniaceae</taxon>
        <taxon>Rahnella</taxon>
    </lineage>
</organism>
<evidence type="ECO:0000256" key="2">
    <source>
        <dbReference type="ARBA" id="ARBA00004377"/>
    </source>
</evidence>
<dbReference type="Proteomes" id="UP000009010">
    <property type="component" value="Chromosome"/>
</dbReference>
<evidence type="ECO:0000256" key="11">
    <source>
        <dbReference type="ARBA" id="ARBA00023136"/>
    </source>
</evidence>
<dbReference type="EMBL" id="CP003244">
    <property type="protein sequence ID" value="AEX51152.1"/>
    <property type="molecule type" value="Genomic_DNA"/>
</dbReference>
<dbReference type="KEGG" id="raq:Rahaq2_1271"/>
<keyword evidence="15" id="KW-1185">Reference proteome</keyword>